<dbReference type="AlphaFoldDB" id="A0A117N3Q2"/>
<name>A0A117N3Q2_RHILI</name>
<organism evidence="2 3">
    <name type="scientific">Rhizobium loti</name>
    <name type="common">Mesorhizobium loti</name>
    <dbReference type="NCBI Taxonomy" id="381"/>
    <lineage>
        <taxon>Bacteria</taxon>
        <taxon>Pseudomonadati</taxon>
        <taxon>Pseudomonadota</taxon>
        <taxon>Alphaproteobacteria</taxon>
        <taxon>Hyphomicrobiales</taxon>
        <taxon>Phyllobacteriaceae</taxon>
        <taxon>Mesorhizobium</taxon>
    </lineage>
</organism>
<accession>A0A117N3Q2</accession>
<dbReference type="OrthoDB" id="5287589at2"/>
<feature type="domain" description="Integrase catalytic" evidence="1">
    <location>
        <begin position="269"/>
        <end position="472"/>
    </location>
</feature>
<dbReference type="PROSITE" id="PS50994">
    <property type="entry name" value="INTEGRASE"/>
    <property type="match status" value="1"/>
</dbReference>
<dbReference type="InterPro" id="IPR036397">
    <property type="entry name" value="RNaseH_sf"/>
</dbReference>
<dbReference type="Proteomes" id="UP000053176">
    <property type="component" value="Unassembled WGS sequence"/>
</dbReference>
<evidence type="ECO:0000259" key="1">
    <source>
        <dbReference type="PROSITE" id="PS50994"/>
    </source>
</evidence>
<dbReference type="EMBL" id="LPWA01000107">
    <property type="protein sequence ID" value="KUM26330.1"/>
    <property type="molecule type" value="Genomic_DNA"/>
</dbReference>
<sequence>MAEWLSTVEFAALVGIRRQVAHRALVLRRWRKNALEVRKLNGRRGGNGGEQYQVNSASLPLEYQHRLKASQTPVGNQSKSITGRTAENAWWLDYLGPALQYPAKSTGRADVFAELAGKPTRNWEGRAVSYCLRTLQRHAARFDEGMKVGRHGRSDKGKKRVVISREWDKLVPFDASTRTKIAEDLKQEIRGLLKGGMSWGHTLKEAEKFLIDATRAWGFRPGDPNVLERACSVPIELVSAELHFRNVHRFKRDHKAYDDRRPRIRRTVAGMQPMELVVGDVHPVDIHLTRPDGTVATARLIGFLDWATQRLWIGLIFFEKRGGVQNRDVIEVLASMIEAWGMPQSLYVDNGAEFGFTAFLDDAMQLTVQSFHGPSRSTRVINALPYNASAKPIERLFGDLETRYFSTAPGHIGGNRMSKKREAIDRTVAPFGAFEDAVPAIEGFVRTYNHTAQGQKSALKGLSPEATYRKHLEAGWAPTAMSRDEVRAACARTEERSVIQGAISVGGRHWTCPELQAYQYEKIWVRVPAYHTPAELLLLDRHGERVGIASPDIEFHPLDKRGAKTSAQRAKVHWQAVRDLDRSAPDIDVAARLIARGEAQPDTIPNEPVGVVSYDPEKRPARIVMPKRPLPADECRREQDERISTQLDLAKRILG</sequence>
<dbReference type="GO" id="GO:0015074">
    <property type="term" value="P:DNA integration"/>
    <property type="evidence" value="ECO:0007669"/>
    <property type="project" value="InterPro"/>
</dbReference>
<reference evidence="2 3" key="1">
    <citation type="submission" date="2015-12" db="EMBL/GenBank/DDBJ databases">
        <title>Draft genome sequence of Mesorhizobium sp. UFLA 01-765, a multitolerant efficient symbiont and plant-growth promoting strain isolated from Zn-mining soil using Leucaena leucocephala as a trap plant.</title>
        <authorList>
            <person name="Rangel W.M."/>
            <person name="Thijs S."/>
            <person name="Longatti S.M."/>
            <person name="Moreira F.M."/>
            <person name="Weyens N."/>
            <person name="Vangronsveld J."/>
            <person name="Van Hamme J.D."/>
            <person name="Bottos E.M."/>
            <person name="Rineau F."/>
        </authorList>
    </citation>
    <scope>NUCLEOTIDE SEQUENCE [LARGE SCALE GENOMIC DNA]</scope>
    <source>
        <strain evidence="2 3">UFLA 01-765</strain>
    </source>
</reference>
<protein>
    <recommendedName>
        <fullName evidence="1">Integrase catalytic domain-containing protein</fullName>
    </recommendedName>
</protein>
<evidence type="ECO:0000313" key="3">
    <source>
        <dbReference type="Proteomes" id="UP000053176"/>
    </source>
</evidence>
<gene>
    <name evidence="2" type="ORF">AU467_22605</name>
</gene>
<proteinExistence type="predicted"/>
<dbReference type="Gene3D" id="3.30.420.10">
    <property type="entry name" value="Ribonuclease H-like superfamily/Ribonuclease H"/>
    <property type="match status" value="1"/>
</dbReference>
<evidence type="ECO:0000313" key="2">
    <source>
        <dbReference type="EMBL" id="KUM26330.1"/>
    </source>
</evidence>
<dbReference type="SUPFAM" id="SSF53098">
    <property type="entry name" value="Ribonuclease H-like"/>
    <property type="match status" value="1"/>
</dbReference>
<dbReference type="InterPro" id="IPR012337">
    <property type="entry name" value="RNaseH-like_sf"/>
</dbReference>
<dbReference type="GO" id="GO:0003676">
    <property type="term" value="F:nucleic acid binding"/>
    <property type="evidence" value="ECO:0007669"/>
    <property type="project" value="InterPro"/>
</dbReference>
<comment type="caution">
    <text evidence="2">The sequence shown here is derived from an EMBL/GenBank/DDBJ whole genome shotgun (WGS) entry which is preliminary data.</text>
</comment>
<dbReference type="InterPro" id="IPR001584">
    <property type="entry name" value="Integrase_cat-core"/>
</dbReference>